<dbReference type="GO" id="GO:0042373">
    <property type="term" value="P:vitamin K metabolic process"/>
    <property type="evidence" value="ECO:0007669"/>
    <property type="project" value="InterPro"/>
</dbReference>
<evidence type="ECO:0000256" key="9">
    <source>
        <dbReference type="ARBA" id="ARBA00023136"/>
    </source>
</evidence>
<proteinExistence type="inferred from homology"/>
<evidence type="ECO:0000256" key="7">
    <source>
        <dbReference type="ARBA" id="ARBA00022989"/>
    </source>
</evidence>
<evidence type="ECO:0000256" key="4">
    <source>
        <dbReference type="ARBA" id="ARBA00022692"/>
    </source>
</evidence>
<protein>
    <recommendedName>
        <fullName evidence="3">vitamin-K-epoxide reductase (warfarin-sensitive)</fullName>
        <ecNumber evidence="3">1.17.4.4</ecNumber>
    </recommendedName>
</protein>
<evidence type="ECO:0000256" key="5">
    <source>
        <dbReference type="ARBA" id="ARBA00022719"/>
    </source>
</evidence>
<feature type="transmembrane region" description="Helical" evidence="12">
    <location>
        <begin position="117"/>
        <end position="137"/>
    </location>
</feature>
<dbReference type="KEGG" id="aplc:110988312"/>
<dbReference type="InterPro" id="IPR038354">
    <property type="entry name" value="VKOR_sf"/>
</dbReference>
<evidence type="ECO:0000256" key="3">
    <source>
        <dbReference type="ARBA" id="ARBA00012278"/>
    </source>
</evidence>
<keyword evidence="5" id="KW-0874">Quinone</keyword>
<keyword evidence="14" id="KW-1185">Reference proteome</keyword>
<keyword evidence="9 12" id="KW-0472">Membrane</keyword>
<dbReference type="OrthoDB" id="17010at2759"/>
<dbReference type="GeneID" id="110988312"/>
<evidence type="ECO:0000256" key="11">
    <source>
        <dbReference type="ARBA" id="ARBA00023284"/>
    </source>
</evidence>
<dbReference type="EC" id="1.17.4.4" evidence="3"/>
<dbReference type="InterPro" id="IPR012932">
    <property type="entry name" value="VKOR"/>
</dbReference>
<feature type="transmembrane region" description="Helical" evidence="12">
    <location>
        <begin position="87"/>
        <end position="105"/>
    </location>
</feature>
<dbReference type="RefSeq" id="XP_022107375.1">
    <property type="nucleotide sequence ID" value="XM_022251683.1"/>
</dbReference>
<keyword evidence="11" id="KW-0676">Redox-active center</keyword>
<dbReference type="Pfam" id="PF07884">
    <property type="entry name" value="VKOR"/>
    <property type="match status" value="1"/>
</dbReference>
<sequence>MGNPNSAAATTGKIQMPISHRLARWGLCFIGTVLSVYALYVETSKEANPQYKAMCDIGESMSCSKVFTSKYGRGFGILGSILGDHHILNQPNCFLGVIFYILQVAIAKIHTLAATNFLLMTSILSNVGSVYLAYILYFVLEDFCLVCVSTYIVNALLLGVNVLKWKYLSRMLSKKRE</sequence>
<evidence type="ECO:0000313" key="14">
    <source>
        <dbReference type="Proteomes" id="UP000694845"/>
    </source>
</evidence>
<dbReference type="GO" id="GO:0047057">
    <property type="term" value="F:vitamin-K-epoxide reductase (warfarin-sensitive) activity"/>
    <property type="evidence" value="ECO:0007669"/>
    <property type="project" value="UniProtKB-EC"/>
</dbReference>
<evidence type="ECO:0000256" key="2">
    <source>
        <dbReference type="ARBA" id="ARBA00006214"/>
    </source>
</evidence>
<keyword evidence="8" id="KW-0560">Oxidoreductase</keyword>
<dbReference type="OMA" id="YVINFAL"/>
<dbReference type="CDD" id="cd12917">
    <property type="entry name" value="VKOR_euk"/>
    <property type="match status" value="1"/>
</dbReference>
<dbReference type="GO" id="GO:0005789">
    <property type="term" value="C:endoplasmic reticulum membrane"/>
    <property type="evidence" value="ECO:0007669"/>
    <property type="project" value="UniProtKB-SubCell"/>
</dbReference>
<keyword evidence="7 12" id="KW-1133">Transmembrane helix</keyword>
<evidence type="ECO:0000259" key="13">
    <source>
        <dbReference type="SMART" id="SM00756"/>
    </source>
</evidence>
<gene>
    <name evidence="15" type="primary">LOC110988312</name>
</gene>
<dbReference type="Proteomes" id="UP000694845">
    <property type="component" value="Unplaced"/>
</dbReference>
<dbReference type="InterPro" id="IPR042406">
    <property type="entry name" value="VKORC1/VKORC1L1"/>
</dbReference>
<dbReference type="GO" id="GO:0048038">
    <property type="term" value="F:quinone binding"/>
    <property type="evidence" value="ECO:0007669"/>
    <property type="project" value="UniProtKB-KW"/>
</dbReference>
<dbReference type="SMART" id="SM00756">
    <property type="entry name" value="VKc"/>
    <property type="match status" value="1"/>
</dbReference>
<dbReference type="AlphaFoldDB" id="A0A8B7ZR65"/>
<dbReference type="FunFam" id="1.20.1440.130:FF:000001">
    <property type="entry name" value="Vitamin K epoxide reductase complex subunit 1-like 1"/>
    <property type="match status" value="1"/>
</dbReference>
<accession>A0A8B7ZR65</accession>
<dbReference type="PANTHER" id="PTHR14519:SF8">
    <property type="entry name" value="VITAMIN K EPOXIDE REDUCTASE COMPLEX SUBUNIT 1"/>
    <property type="match status" value="1"/>
</dbReference>
<keyword evidence="4 12" id="KW-0812">Transmembrane</keyword>
<feature type="domain" description="Vitamin K epoxide reductase" evidence="13">
    <location>
        <begin position="17"/>
        <end position="165"/>
    </location>
</feature>
<feature type="transmembrane region" description="Helical" evidence="12">
    <location>
        <begin position="22"/>
        <end position="40"/>
    </location>
</feature>
<evidence type="ECO:0000256" key="8">
    <source>
        <dbReference type="ARBA" id="ARBA00023002"/>
    </source>
</evidence>
<name>A0A8B7ZR65_ACAPL</name>
<comment type="subcellular location">
    <subcellularLocation>
        <location evidence="1">Endoplasmic reticulum membrane</location>
        <topology evidence="1">Multi-pass membrane protein</topology>
    </subcellularLocation>
</comment>
<comment type="similarity">
    <text evidence="2">Belongs to the VKOR family.</text>
</comment>
<reference evidence="15" key="1">
    <citation type="submission" date="2025-08" db="UniProtKB">
        <authorList>
            <consortium name="RefSeq"/>
        </authorList>
    </citation>
    <scope>IDENTIFICATION</scope>
</reference>
<dbReference type="Gene3D" id="1.20.1440.130">
    <property type="entry name" value="VKOR domain"/>
    <property type="match status" value="1"/>
</dbReference>
<evidence type="ECO:0000256" key="10">
    <source>
        <dbReference type="ARBA" id="ARBA00023157"/>
    </source>
</evidence>
<evidence type="ECO:0000313" key="15">
    <source>
        <dbReference type="RefSeq" id="XP_022107375.1"/>
    </source>
</evidence>
<evidence type="ECO:0000256" key="1">
    <source>
        <dbReference type="ARBA" id="ARBA00004477"/>
    </source>
</evidence>
<feature type="transmembrane region" description="Helical" evidence="12">
    <location>
        <begin position="143"/>
        <end position="163"/>
    </location>
</feature>
<dbReference type="PANTHER" id="PTHR14519">
    <property type="entry name" value="VITAMIN K EPOXIDE REDUCTASE COMPLEX, SUBUNIT 1"/>
    <property type="match status" value="1"/>
</dbReference>
<keyword evidence="10" id="KW-1015">Disulfide bond</keyword>
<evidence type="ECO:0000256" key="6">
    <source>
        <dbReference type="ARBA" id="ARBA00022824"/>
    </source>
</evidence>
<keyword evidence="6" id="KW-0256">Endoplasmic reticulum</keyword>
<organism evidence="14 15">
    <name type="scientific">Acanthaster planci</name>
    <name type="common">Crown-of-thorns starfish</name>
    <dbReference type="NCBI Taxonomy" id="133434"/>
    <lineage>
        <taxon>Eukaryota</taxon>
        <taxon>Metazoa</taxon>
        <taxon>Echinodermata</taxon>
        <taxon>Eleutherozoa</taxon>
        <taxon>Asterozoa</taxon>
        <taxon>Asteroidea</taxon>
        <taxon>Valvatacea</taxon>
        <taxon>Valvatida</taxon>
        <taxon>Acanthasteridae</taxon>
        <taxon>Acanthaster</taxon>
    </lineage>
</organism>
<evidence type="ECO:0000256" key="12">
    <source>
        <dbReference type="SAM" id="Phobius"/>
    </source>
</evidence>